<reference evidence="1 2" key="1">
    <citation type="submission" date="2020-12" db="EMBL/GenBank/DDBJ databases">
        <title>A novel species.</title>
        <authorList>
            <person name="Li K."/>
        </authorList>
    </citation>
    <scope>NUCLEOTIDE SEQUENCE [LARGE SCALE GENOMIC DNA]</scope>
    <source>
        <strain evidence="1 2">ZYC-3</strain>
        <plasmid evidence="1 2">unnamed1</plasmid>
    </source>
</reference>
<gene>
    <name evidence="1" type="ORF">JEQ17_48910</name>
</gene>
<organism evidence="1 2">
    <name type="scientific">Streptomyces liliifuscus</name>
    <dbReference type="NCBI Taxonomy" id="2797636"/>
    <lineage>
        <taxon>Bacteria</taxon>
        <taxon>Bacillati</taxon>
        <taxon>Actinomycetota</taxon>
        <taxon>Actinomycetes</taxon>
        <taxon>Kitasatosporales</taxon>
        <taxon>Streptomycetaceae</taxon>
        <taxon>Streptomyces</taxon>
    </lineage>
</organism>
<accession>A0A7T7RI51</accession>
<evidence type="ECO:0000313" key="1">
    <source>
        <dbReference type="EMBL" id="QQM47491.1"/>
    </source>
</evidence>
<keyword evidence="1" id="KW-0614">Plasmid</keyword>
<dbReference type="KEGG" id="slf:JEQ17_48910"/>
<dbReference type="Proteomes" id="UP000595636">
    <property type="component" value="Plasmid unnamed1"/>
</dbReference>
<dbReference type="RefSeq" id="WP_024127585.1">
    <property type="nucleotide sequence ID" value="NZ_CP066832.1"/>
</dbReference>
<dbReference type="EMBL" id="CP066832">
    <property type="protein sequence ID" value="QQM47491.1"/>
    <property type="molecule type" value="Genomic_DNA"/>
</dbReference>
<sequence length="75" mass="8206">MTARPACEDANGLGLIARGPDRSKLIGQVSDLLRRWSQERPEQPVVTGYPAATPDDRLAAGAHVNRRVTRLTIGW</sequence>
<keyword evidence="2" id="KW-1185">Reference proteome</keyword>
<dbReference type="AlphaFoldDB" id="A0A7T7RI51"/>
<geneLocation type="plasmid" evidence="1 2">
    <name>unnamed1</name>
</geneLocation>
<name>A0A7T7RI51_9ACTN</name>
<protein>
    <submittedName>
        <fullName evidence="1">Uncharacterized protein</fullName>
    </submittedName>
</protein>
<proteinExistence type="predicted"/>
<evidence type="ECO:0000313" key="2">
    <source>
        <dbReference type="Proteomes" id="UP000595636"/>
    </source>
</evidence>